<proteinExistence type="predicted"/>
<evidence type="ECO:0000313" key="2">
    <source>
        <dbReference type="EMBL" id="KAG5459110.1"/>
    </source>
</evidence>
<protein>
    <submittedName>
        <fullName evidence="2">Uncharacterized protein</fullName>
    </submittedName>
</protein>
<evidence type="ECO:0000256" key="1">
    <source>
        <dbReference type="SAM" id="MobiDB-lite"/>
    </source>
</evidence>
<reference evidence="2 3" key="1">
    <citation type="journal article" name="Sci. Rep.">
        <title>Genome-scale phylogenetic analyses confirm Olpidium as the closest living zoosporic fungus to the non-flagellated, terrestrial fungi.</title>
        <authorList>
            <person name="Chang Y."/>
            <person name="Rochon D."/>
            <person name="Sekimoto S."/>
            <person name="Wang Y."/>
            <person name="Chovatia M."/>
            <person name="Sandor L."/>
            <person name="Salamov A."/>
            <person name="Grigoriev I.V."/>
            <person name="Stajich J.E."/>
            <person name="Spatafora J.W."/>
        </authorList>
    </citation>
    <scope>NUCLEOTIDE SEQUENCE [LARGE SCALE GENOMIC DNA]</scope>
    <source>
        <strain evidence="2">S191</strain>
    </source>
</reference>
<dbReference type="Proteomes" id="UP000673691">
    <property type="component" value="Unassembled WGS sequence"/>
</dbReference>
<dbReference type="EMBL" id="JAEFCI010007346">
    <property type="protein sequence ID" value="KAG5459110.1"/>
    <property type="molecule type" value="Genomic_DNA"/>
</dbReference>
<keyword evidence="3" id="KW-1185">Reference proteome</keyword>
<comment type="caution">
    <text evidence="2">The sequence shown here is derived from an EMBL/GenBank/DDBJ whole genome shotgun (WGS) entry which is preliminary data.</text>
</comment>
<feature type="compositionally biased region" description="Basic and acidic residues" evidence="1">
    <location>
        <begin position="211"/>
        <end position="221"/>
    </location>
</feature>
<name>A0A8H8DI22_9FUNG</name>
<gene>
    <name evidence="2" type="ORF">BJ554DRAFT_531</name>
</gene>
<feature type="compositionally biased region" description="Polar residues" evidence="1">
    <location>
        <begin position="140"/>
        <end position="149"/>
    </location>
</feature>
<feature type="region of interest" description="Disordered" evidence="1">
    <location>
        <begin position="1"/>
        <end position="157"/>
    </location>
</feature>
<evidence type="ECO:0000313" key="3">
    <source>
        <dbReference type="Proteomes" id="UP000673691"/>
    </source>
</evidence>
<feature type="region of interest" description="Disordered" evidence="1">
    <location>
        <begin position="211"/>
        <end position="243"/>
    </location>
</feature>
<feature type="non-terminal residue" evidence="2">
    <location>
        <position position="1"/>
    </location>
</feature>
<dbReference type="AlphaFoldDB" id="A0A8H8DI22"/>
<accession>A0A8H8DI22</accession>
<organism evidence="2 3">
    <name type="scientific">Olpidium bornovanus</name>
    <dbReference type="NCBI Taxonomy" id="278681"/>
    <lineage>
        <taxon>Eukaryota</taxon>
        <taxon>Fungi</taxon>
        <taxon>Fungi incertae sedis</taxon>
        <taxon>Olpidiomycota</taxon>
        <taxon>Olpidiomycotina</taxon>
        <taxon>Olpidiomycetes</taxon>
        <taxon>Olpidiales</taxon>
        <taxon>Olpidiaceae</taxon>
        <taxon>Olpidium</taxon>
    </lineage>
</organism>
<sequence>PPTGARAPLTGRQPETPQHGEKQQPHRRGARKREATTSGGQGQGRGNQTRGSCRLYPGGGRGRAQDKESVVPSGHEGSEERKTQPVALRGRSSPDHEDGESLLGRKRRPPPARRGQERWSAAVQPWKGRDASSPRPGVTGQVQEWTHNPSAADATGIDGGLDNFNGWRKSRLANHGIRLSVQDNSVEARRVSSRVPGLFRIGGTAQNERYTQWEEATKTRETSAVARKKRPRQDGRLLNMAEK</sequence>